<proteinExistence type="predicted"/>
<comment type="caution">
    <text evidence="1">The sequence shown here is derived from an EMBL/GenBank/DDBJ whole genome shotgun (WGS) entry which is preliminary data.</text>
</comment>
<keyword evidence="2" id="KW-1185">Reference proteome</keyword>
<dbReference type="Proteomes" id="UP000469523">
    <property type="component" value="Unassembled WGS sequence"/>
</dbReference>
<protein>
    <submittedName>
        <fullName evidence="1">Uncharacterized protein</fullName>
    </submittedName>
</protein>
<dbReference type="RefSeq" id="WP_154441226.1">
    <property type="nucleotide sequence ID" value="NZ_JAHLPJ010000001.1"/>
</dbReference>
<accession>A0A6N7XY78</accession>
<evidence type="ECO:0000313" key="2">
    <source>
        <dbReference type="Proteomes" id="UP000469523"/>
    </source>
</evidence>
<sequence length="229" mass="26595">MSKLFMYGTSLEGIEQLMVMVPNFQPRRGGIVINNYFNCEGGVKDCNSSLINVSNRCNDCKNIHSSFLSDVDKVRYKGLINECFKKIRNFSFKNRLKHLTDSFKGEVFLNSNHKERFYRVIYEQDLDIYDISPRYIAVIFLFTSDETLWNLLEHTVKPNGFDFNKCSLKQISTEGYAIYQMAKTIWTGKESIEINEIADVDLIDDKTFKTIINASLITRYGTDMFLITK</sequence>
<dbReference type="AlphaFoldDB" id="A0A6N7XY78"/>
<reference evidence="1 2" key="1">
    <citation type="submission" date="2019-09" db="EMBL/GenBank/DDBJ databases">
        <title>In-depth cultivation of the pig gut microbiome towards novel bacterial diversity and tailored functional studies.</title>
        <authorList>
            <person name="Wylensek D."/>
            <person name="Hitch T.C.A."/>
            <person name="Clavel T."/>
        </authorList>
    </citation>
    <scope>NUCLEOTIDE SEQUENCE [LARGE SCALE GENOMIC DNA]</scope>
    <source>
        <strain evidence="1 2">WCA3-693-APC-4?</strain>
    </source>
</reference>
<dbReference type="EMBL" id="VUNQ01000031">
    <property type="protein sequence ID" value="MSU02403.1"/>
    <property type="molecule type" value="Genomic_DNA"/>
</dbReference>
<organism evidence="1 2">
    <name type="scientific">Tissierella pigra</name>
    <dbReference type="NCBI Taxonomy" id="2607614"/>
    <lineage>
        <taxon>Bacteria</taxon>
        <taxon>Bacillati</taxon>
        <taxon>Bacillota</taxon>
        <taxon>Tissierellia</taxon>
        <taxon>Tissierellales</taxon>
        <taxon>Tissierellaceae</taxon>
        <taxon>Tissierella</taxon>
    </lineage>
</organism>
<gene>
    <name evidence="1" type="ORF">FYJ83_13130</name>
</gene>
<evidence type="ECO:0000313" key="1">
    <source>
        <dbReference type="EMBL" id="MSU02403.1"/>
    </source>
</evidence>
<name>A0A6N7XY78_9FIRM</name>